<protein>
    <submittedName>
        <fullName evidence="2">Integrase catalytic domain-containing protein</fullName>
    </submittedName>
</protein>
<reference evidence="2" key="2">
    <citation type="submission" date="2016-11" db="UniProtKB">
        <authorList>
            <consortium name="WormBaseParasite"/>
        </authorList>
    </citation>
    <scope>IDENTIFICATION</scope>
</reference>
<dbReference type="WBParaSite" id="EN70_12041">
    <property type="protein sequence ID" value="EN70_12041"/>
    <property type="gene ID" value="EN70_12041"/>
</dbReference>
<dbReference type="GO" id="GO:0003676">
    <property type="term" value="F:nucleic acid binding"/>
    <property type="evidence" value="ECO:0007669"/>
    <property type="project" value="InterPro"/>
</dbReference>
<dbReference type="PANTHER" id="PTHR47331">
    <property type="entry name" value="PHD-TYPE DOMAIN-CONTAINING PROTEIN"/>
    <property type="match status" value="1"/>
</dbReference>
<dbReference type="Gene3D" id="3.30.420.10">
    <property type="entry name" value="Ribonuclease H-like superfamily/Ribonuclease H"/>
    <property type="match status" value="1"/>
</dbReference>
<name>A0A1I7VBQ9_LOALO</name>
<dbReference type="InterPro" id="IPR036397">
    <property type="entry name" value="RNaseH_sf"/>
</dbReference>
<reference evidence="1" key="1">
    <citation type="submission" date="2012-04" db="EMBL/GenBank/DDBJ databases">
        <title>The Genome Sequence of Loa loa.</title>
        <authorList>
            <consortium name="The Broad Institute Genome Sequencing Platform"/>
            <consortium name="Broad Institute Genome Sequencing Center for Infectious Disease"/>
            <person name="Nutman T.B."/>
            <person name="Fink D.L."/>
            <person name="Russ C."/>
            <person name="Young S."/>
            <person name="Zeng Q."/>
            <person name="Gargeya S."/>
            <person name="Alvarado L."/>
            <person name="Berlin A."/>
            <person name="Chapman S.B."/>
            <person name="Chen Z."/>
            <person name="Freedman E."/>
            <person name="Gellesch M."/>
            <person name="Goldberg J."/>
            <person name="Griggs A."/>
            <person name="Gujja S."/>
            <person name="Heilman E.R."/>
            <person name="Heiman D."/>
            <person name="Howarth C."/>
            <person name="Mehta T."/>
            <person name="Neiman D."/>
            <person name="Pearson M."/>
            <person name="Roberts A."/>
            <person name="Saif S."/>
            <person name="Shea T."/>
            <person name="Shenoy N."/>
            <person name="Sisk P."/>
            <person name="Stolte C."/>
            <person name="Sykes S."/>
            <person name="White J."/>
            <person name="Yandava C."/>
            <person name="Haas B."/>
            <person name="Henn M.R."/>
            <person name="Nusbaum C."/>
            <person name="Birren B."/>
        </authorList>
    </citation>
    <scope>NUCLEOTIDE SEQUENCE [LARGE SCALE GENOMIC DNA]</scope>
</reference>
<keyword evidence="1" id="KW-1185">Reference proteome</keyword>
<evidence type="ECO:0000313" key="2">
    <source>
        <dbReference type="WBParaSite" id="EN70_12041"/>
    </source>
</evidence>
<sequence>METVSAEQFVQAFRRFISRRKQPQYIIPDNAKNLIAASKVPEELSTAENETMEWEFTTSGASWHSGVYERRIVGVIKGSLRKAIGTKLLNNGELITLVTELEAIINERPLVDLEEIGLVLRSGDFLNPGSARGKNLTEGLTAGTRRYAGKKIYKGVDTSIQDHICKRLDHYGKYSKNT</sequence>
<organism evidence="1 2">
    <name type="scientific">Loa loa</name>
    <name type="common">Eye worm</name>
    <name type="synonym">Filaria loa</name>
    <dbReference type="NCBI Taxonomy" id="7209"/>
    <lineage>
        <taxon>Eukaryota</taxon>
        <taxon>Metazoa</taxon>
        <taxon>Ecdysozoa</taxon>
        <taxon>Nematoda</taxon>
        <taxon>Chromadorea</taxon>
        <taxon>Rhabditida</taxon>
        <taxon>Spirurina</taxon>
        <taxon>Spiruromorpha</taxon>
        <taxon>Filarioidea</taxon>
        <taxon>Onchocercidae</taxon>
        <taxon>Loa</taxon>
    </lineage>
</organism>
<evidence type="ECO:0000313" key="1">
    <source>
        <dbReference type="Proteomes" id="UP000095285"/>
    </source>
</evidence>
<dbReference type="SUPFAM" id="SSF53098">
    <property type="entry name" value="Ribonuclease H-like"/>
    <property type="match status" value="1"/>
</dbReference>
<dbReference type="STRING" id="7209.A0A1I7VBQ9"/>
<dbReference type="AlphaFoldDB" id="A0A1I7VBQ9"/>
<dbReference type="Proteomes" id="UP000095285">
    <property type="component" value="Unassembled WGS sequence"/>
</dbReference>
<dbReference type="InterPro" id="IPR012337">
    <property type="entry name" value="RNaseH-like_sf"/>
</dbReference>
<accession>A0A1I7VBQ9</accession>
<proteinExistence type="predicted"/>